<evidence type="ECO:0000313" key="11">
    <source>
        <dbReference type="EMBL" id="QBZ83764.1"/>
    </source>
</evidence>
<keyword evidence="1" id="KW-0963">Cytoplasm</keyword>
<dbReference type="SUPFAM" id="SSF55060">
    <property type="entry name" value="GHMP Kinase, C-terminal domain"/>
    <property type="match status" value="1"/>
</dbReference>
<keyword evidence="2" id="KW-0444">Lipid biosynthesis</keyword>
<evidence type="ECO:0000256" key="3">
    <source>
        <dbReference type="ARBA" id="ARBA00022679"/>
    </source>
</evidence>
<evidence type="ECO:0000313" key="12">
    <source>
        <dbReference type="Proteomes" id="UP000296201"/>
    </source>
</evidence>
<dbReference type="AlphaFoldDB" id="A0A4V1C909"/>
<keyword evidence="5 11" id="KW-0418">Kinase</keyword>
<reference evidence="11 12" key="1">
    <citation type="submission" date="2018-08" db="EMBL/GenBank/DDBJ databases">
        <title>Horizontal acquisition of hydrogen conversion ability and other habitat adaptations in Hydrogenovibrio crunogenus strains.</title>
        <authorList>
            <person name="Gonnella G."/>
            <person name="Adam N."/>
            <person name="Perner M."/>
        </authorList>
    </citation>
    <scope>NUCLEOTIDE SEQUENCE [LARGE SCALE GENOMIC DNA]</scope>
    <source>
        <strain evidence="11 12">SP-41</strain>
    </source>
</reference>
<dbReference type="OrthoDB" id="9764892at2"/>
<evidence type="ECO:0000259" key="10">
    <source>
        <dbReference type="Pfam" id="PF00288"/>
    </source>
</evidence>
<organism evidence="11 12">
    <name type="scientific">Hydrogenovibrio crunogenus</name>
    <dbReference type="NCBI Taxonomy" id="39765"/>
    <lineage>
        <taxon>Bacteria</taxon>
        <taxon>Pseudomonadati</taxon>
        <taxon>Pseudomonadota</taxon>
        <taxon>Gammaproteobacteria</taxon>
        <taxon>Thiotrichales</taxon>
        <taxon>Piscirickettsiaceae</taxon>
        <taxon>Hydrogenovibrio</taxon>
    </lineage>
</organism>
<evidence type="ECO:0000256" key="4">
    <source>
        <dbReference type="ARBA" id="ARBA00022741"/>
    </source>
</evidence>
<dbReference type="GO" id="GO:0005524">
    <property type="term" value="F:ATP binding"/>
    <property type="evidence" value="ECO:0007669"/>
    <property type="project" value="UniProtKB-KW"/>
</dbReference>
<dbReference type="PRINTS" id="PR00959">
    <property type="entry name" value="MEVGALKINASE"/>
</dbReference>
<dbReference type="EMBL" id="CP032096">
    <property type="protein sequence ID" value="QBZ83764.1"/>
    <property type="molecule type" value="Genomic_DNA"/>
</dbReference>
<gene>
    <name evidence="11" type="primary">thrB_2</name>
    <name evidence="11" type="ORF">GHNINEIG_01826</name>
</gene>
<evidence type="ECO:0000256" key="1">
    <source>
        <dbReference type="ARBA" id="ARBA00022490"/>
    </source>
</evidence>
<dbReference type="GO" id="GO:0004496">
    <property type="term" value="F:mevalonate kinase activity"/>
    <property type="evidence" value="ECO:0007669"/>
    <property type="project" value="InterPro"/>
</dbReference>
<dbReference type="Proteomes" id="UP000296201">
    <property type="component" value="Chromosome"/>
</dbReference>
<evidence type="ECO:0000256" key="2">
    <source>
        <dbReference type="ARBA" id="ARBA00022516"/>
    </source>
</evidence>
<evidence type="ECO:0000256" key="5">
    <source>
        <dbReference type="ARBA" id="ARBA00022777"/>
    </source>
</evidence>
<dbReference type="GO" id="GO:0005829">
    <property type="term" value="C:cytosol"/>
    <property type="evidence" value="ECO:0007669"/>
    <property type="project" value="TreeGrafter"/>
</dbReference>
<evidence type="ECO:0000256" key="9">
    <source>
        <dbReference type="ARBA" id="ARBA00029438"/>
    </source>
</evidence>
<dbReference type="InterPro" id="IPR006204">
    <property type="entry name" value="GHMP_kinase_N_dom"/>
</dbReference>
<dbReference type="Pfam" id="PF00288">
    <property type="entry name" value="GHMP_kinases_N"/>
    <property type="match status" value="1"/>
</dbReference>
<evidence type="ECO:0000256" key="8">
    <source>
        <dbReference type="ARBA" id="ARBA00023098"/>
    </source>
</evidence>
<proteinExistence type="predicted"/>
<keyword evidence="7" id="KW-0460">Magnesium</keyword>
<dbReference type="InterPro" id="IPR014721">
    <property type="entry name" value="Ribsml_uS5_D2-typ_fold_subgr"/>
</dbReference>
<keyword evidence="6" id="KW-0067">ATP-binding</keyword>
<dbReference type="GO" id="GO:0019287">
    <property type="term" value="P:isopentenyl diphosphate biosynthetic process, mevalonate pathway"/>
    <property type="evidence" value="ECO:0007669"/>
    <property type="project" value="UniProtKB-UniPathway"/>
</dbReference>
<dbReference type="InterPro" id="IPR020568">
    <property type="entry name" value="Ribosomal_Su5_D2-typ_SF"/>
</dbReference>
<evidence type="ECO:0000256" key="7">
    <source>
        <dbReference type="ARBA" id="ARBA00022842"/>
    </source>
</evidence>
<accession>A0A4V1C909</accession>
<dbReference type="EC" id="2.7.1.39" evidence="11"/>
<dbReference type="InterPro" id="IPR006205">
    <property type="entry name" value="Mev_gal_kin"/>
</dbReference>
<dbReference type="InterPro" id="IPR036554">
    <property type="entry name" value="GHMP_kinase_C_sf"/>
</dbReference>
<keyword evidence="12" id="KW-1185">Reference proteome</keyword>
<dbReference type="Gene3D" id="3.30.70.890">
    <property type="entry name" value="GHMP kinase, C-terminal domain"/>
    <property type="match status" value="1"/>
</dbReference>
<dbReference type="PANTHER" id="PTHR43290">
    <property type="entry name" value="MEVALONATE KINASE"/>
    <property type="match status" value="1"/>
</dbReference>
<comment type="pathway">
    <text evidence="9">Isoprenoid biosynthesis; isopentenyl diphosphate biosynthesis via mevalonate pathway; isopentenyl diphosphate from (R)-mevalonate: step 1/3.</text>
</comment>
<keyword evidence="3 11" id="KW-0808">Transferase</keyword>
<dbReference type="GO" id="GO:0004413">
    <property type="term" value="F:homoserine kinase activity"/>
    <property type="evidence" value="ECO:0007669"/>
    <property type="project" value="UniProtKB-EC"/>
</dbReference>
<keyword evidence="8" id="KW-0443">Lipid metabolism</keyword>
<protein>
    <submittedName>
        <fullName evidence="11">Homoserine kinase</fullName>
        <ecNumber evidence="11">2.7.1.39</ecNumber>
    </submittedName>
</protein>
<feature type="domain" description="GHMP kinase N-terminal" evidence="10">
    <location>
        <begin position="109"/>
        <end position="190"/>
    </location>
</feature>
<dbReference type="UniPathway" id="UPA00057">
    <property type="reaction ID" value="UER00098"/>
</dbReference>
<dbReference type="Gene3D" id="3.30.230.10">
    <property type="match status" value="1"/>
</dbReference>
<sequence>MSMKTLCQTPAKLILTGEHAVLFGAPALSMAIDLPTRCYMDFSPYTSSLESSCLEIELSDFNEKQSYPLSVWQQRVIEIETRFALYEKQSLSIQSVLQQPVDLILLTFQQFHNAYRLNPGHWTVKIQSHQLTEKGLGSSASVIISLLQSLYSHHELNYSDIELLSMAQRVESHQHGSSSGLDPTTVLKGGLLRYQQGSPLQKLTSHPFHGWIIDTGSPESTTGQAVNQVHRDFNHQHPIWTEFKNVAQLIEQAWQDSNATELKEAIKQNQQLLERIGVVPPTVQRFIHTLNQSSESAAKICGAGSVTGEKAGIVLCISQHAPEALCQEYGYDYYPLKFSEKGSRCEMVL</sequence>
<dbReference type="SUPFAM" id="SSF54211">
    <property type="entry name" value="Ribosomal protein S5 domain 2-like"/>
    <property type="match status" value="1"/>
</dbReference>
<keyword evidence="4" id="KW-0547">Nucleotide-binding</keyword>
<dbReference type="PANTHER" id="PTHR43290:SF2">
    <property type="entry name" value="MEVALONATE KINASE"/>
    <property type="match status" value="1"/>
</dbReference>
<name>A0A4V1C909_9GAMM</name>
<evidence type="ECO:0000256" key="6">
    <source>
        <dbReference type="ARBA" id="ARBA00022840"/>
    </source>
</evidence>